<reference evidence="2 3" key="1">
    <citation type="journal article" date="2016" name="Genome Biol. Evol.">
        <title>Gene Family Evolution Reflects Adaptation to Soil Environmental Stressors in the Genome of the Collembolan Orchesella cincta.</title>
        <authorList>
            <person name="Faddeeva-Vakhrusheva A."/>
            <person name="Derks M.F."/>
            <person name="Anvar S.Y."/>
            <person name="Agamennone V."/>
            <person name="Suring W."/>
            <person name="Smit S."/>
            <person name="van Straalen N.M."/>
            <person name="Roelofs D."/>
        </authorList>
    </citation>
    <scope>NUCLEOTIDE SEQUENCE [LARGE SCALE GENOMIC DNA]</scope>
    <source>
        <tissue evidence="2">Mixed pool</tissue>
    </source>
</reference>
<dbReference type="OMA" id="YARNTEQ"/>
<dbReference type="SUPFAM" id="SSF56112">
    <property type="entry name" value="Protein kinase-like (PK-like)"/>
    <property type="match status" value="1"/>
</dbReference>
<comment type="caution">
    <text evidence="2">The sequence shown here is derived from an EMBL/GenBank/DDBJ whole genome shotgun (WGS) entry which is preliminary data.</text>
</comment>
<dbReference type="GO" id="GO:0007169">
    <property type="term" value="P:cell surface receptor protein tyrosine kinase signaling pathway"/>
    <property type="evidence" value="ECO:0007669"/>
    <property type="project" value="TreeGrafter"/>
</dbReference>
<dbReference type="PROSITE" id="PS50011">
    <property type="entry name" value="PROTEIN_KINASE_DOM"/>
    <property type="match status" value="1"/>
</dbReference>
<dbReference type="InterPro" id="IPR008266">
    <property type="entry name" value="Tyr_kinase_AS"/>
</dbReference>
<feature type="domain" description="Protein kinase" evidence="1">
    <location>
        <begin position="1"/>
        <end position="93"/>
    </location>
</feature>
<sequence>MEYLSMKKVVIHGDLSARNILLTADLTAKVLDFGLSKKMFCYSPYTRNGEDPLPRRWLALESLKNLEFSTASDVFFYGKYLLFVSNPILEYRR</sequence>
<dbReference type="InterPro" id="IPR001245">
    <property type="entry name" value="Ser-Thr/Tyr_kinase_cat_dom"/>
</dbReference>
<dbReference type="PANTHER" id="PTHR24416">
    <property type="entry name" value="TYROSINE-PROTEIN KINASE RECEPTOR"/>
    <property type="match status" value="1"/>
</dbReference>
<organism evidence="2 3">
    <name type="scientific">Orchesella cincta</name>
    <name type="common">Springtail</name>
    <name type="synonym">Podura cincta</name>
    <dbReference type="NCBI Taxonomy" id="48709"/>
    <lineage>
        <taxon>Eukaryota</taxon>
        <taxon>Metazoa</taxon>
        <taxon>Ecdysozoa</taxon>
        <taxon>Arthropoda</taxon>
        <taxon>Hexapoda</taxon>
        <taxon>Collembola</taxon>
        <taxon>Entomobryomorpha</taxon>
        <taxon>Entomobryoidea</taxon>
        <taxon>Orchesellidae</taxon>
        <taxon>Orchesellinae</taxon>
        <taxon>Orchesella</taxon>
    </lineage>
</organism>
<dbReference type="OrthoDB" id="28230at2759"/>
<evidence type="ECO:0000313" key="3">
    <source>
        <dbReference type="Proteomes" id="UP000094527"/>
    </source>
</evidence>
<name>A0A1D2M1D4_ORCCI</name>
<evidence type="ECO:0000259" key="1">
    <source>
        <dbReference type="PROSITE" id="PS50011"/>
    </source>
</evidence>
<dbReference type="EMBL" id="LJIJ01007281">
    <property type="protein sequence ID" value="ODM86779.1"/>
    <property type="molecule type" value="Genomic_DNA"/>
</dbReference>
<evidence type="ECO:0000313" key="2">
    <source>
        <dbReference type="EMBL" id="ODM86779.1"/>
    </source>
</evidence>
<protein>
    <submittedName>
        <fullName evidence="2">Putative insulin-like peptide receptor</fullName>
    </submittedName>
</protein>
<dbReference type="STRING" id="48709.A0A1D2M1D4"/>
<dbReference type="PROSITE" id="PS00109">
    <property type="entry name" value="PROTEIN_KINASE_TYR"/>
    <property type="match status" value="1"/>
</dbReference>
<dbReference type="GO" id="GO:0004714">
    <property type="term" value="F:transmembrane receptor protein tyrosine kinase activity"/>
    <property type="evidence" value="ECO:0007669"/>
    <property type="project" value="TreeGrafter"/>
</dbReference>
<proteinExistence type="predicted"/>
<gene>
    <name evidence="2" type="ORF">Ocin01_19903</name>
</gene>
<dbReference type="Gene3D" id="1.10.510.10">
    <property type="entry name" value="Transferase(Phosphotransferase) domain 1"/>
    <property type="match status" value="1"/>
</dbReference>
<keyword evidence="2" id="KW-0675">Receptor</keyword>
<keyword evidence="3" id="KW-1185">Reference proteome</keyword>
<dbReference type="InterPro" id="IPR011009">
    <property type="entry name" value="Kinase-like_dom_sf"/>
</dbReference>
<dbReference type="AlphaFoldDB" id="A0A1D2M1D4"/>
<dbReference type="Proteomes" id="UP000094527">
    <property type="component" value="Unassembled WGS sequence"/>
</dbReference>
<dbReference type="Pfam" id="PF07714">
    <property type="entry name" value="PK_Tyr_Ser-Thr"/>
    <property type="match status" value="1"/>
</dbReference>
<dbReference type="GO" id="GO:0005886">
    <property type="term" value="C:plasma membrane"/>
    <property type="evidence" value="ECO:0007669"/>
    <property type="project" value="TreeGrafter"/>
</dbReference>
<dbReference type="GO" id="GO:0043235">
    <property type="term" value="C:receptor complex"/>
    <property type="evidence" value="ECO:0007669"/>
    <property type="project" value="TreeGrafter"/>
</dbReference>
<dbReference type="PANTHER" id="PTHR24416:SF600">
    <property type="entry name" value="PDGF- AND VEGF-RECEPTOR RELATED, ISOFORM J"/>
    <property type="match status" value="1"/>
</dbReference>
<dbReference type="GO" id="GO:0005524">
    <property type="term" value="F:ATP binding"/>
    <property type="evidence" value="ECO:0007669"/>
    <property type="project" value="InterPro"/>
</dbReference>
<dbReference type="InterPro" id="IPR050122">
    <property type="entry name" value="RTK"/>
</dbReference>
<dbReference type="InterPro" id="IPR000719">
    <property type="entry name" value="Prot_kinase_dom"/>
</dbReference>
<accession>A0A1D2M1D4</accession>